<dbReference type="Proteomes" id="UP000631114">
    <property type="component" value="Unassembled WGS sequence"/>
</dbReference>
<evidence type="ECO:0000313" key="1">
    <source>
        <dbReference type="EMBL" id="KAF9603091.1"/>
    </source>
</evidence>
<accession>A0A835HNW6</accession>
<gene>
    <name evidence="1" type="ORF">IFM89_033816</name>
</gene>
<comment type="caution">
    <text evidence="1">The sequence shown here is derived from an EMBL/GenBank/DDBJ whole genome shotgun (WGS) entry which is preliminary data.</text>
</comment>
<keyword evidence="2" id="KW-1185">Reference proteome</keyword>
<sequence length="216" mass="23688">MEIYVVSRVTASLLPSLHFFGVDLAAELDVGKGIAATVASIKNSKGESALHLGYEHIVLVHYRETLEDSPVTPINSNYASSYSDTSVPRPLSDETDSEANHALYMGSDTSFIGESVEPSSILTFHPSNNNIKLQMYDSRTNLMKKDTWINRTAKEIEILELKITPLLLAILAAQLEECVDKDAAEKSNVVKEATKAIFTPNADKTVSKGNCQIQEK</sequence>
<name>A0A835HNW6_9MAGN</name>
<proteinExistence type="predicted"/>
<protein>
    <submittedName>
        <fullName evidence="1">Uncharacterized protein</fullName>
    </submittedName>
</protein>
<dbReference type="OrthoDB" id="407555at2759"/>
<organism evidence="1 2">
    <name type="scientific">Coptis chinensis</name>
    <dbReference type="NCBI Taxonomy" id="261450"/>
    <lineage>
        <taxon>Eukaryota</taxon>
        <taxon>Viridiplantae</taxon>
        <taxon>Streptophyta</taxon>
        <taxon>Embryophyta</taxon>
        <taxon>Tracheophyta</taxon>
        <taxon>Spermatophyta</taxon>
        <taxon>Magnoliopsida</taxon>
        <taxon>Ranunculales</taxon>
        <taxon>Ranunculaceae</taxon>
        <taxon>Coptidoideae</taxon>
        <taxon>Coptis</taxon>
    </lineage>
</organism>
<dbReference type="AlphaFoldDB" id="A0A835HNW6"/>
<reference evidence="1 2" key="1">
    <citation type="submission" date="2020-10" db="EMBL/GenBank/DDBJ databases">
        <title>The Coptis chinensis genome and diversification of protoberbering-type alkaloids.</title>
        <authorList>
            <person name="Wang B."/>
            <person name="Shu S."/>
            <person name="Song C."/>
            <person name="Liu Y."/>
        </authorList>
    </citation>
    <scope>NUCLEOTIDE SEQUENCE [LARGE SCALE GENOMIC DNA]</scope>
    <source>
        <strain evidence="1">HL-2020</strain>
        <tissue evidence="1">Leaf</tissue>
    </source>
</reference>
<dbReference type="EMBL" id="JADFTS010000006">
    <property type="protein sequence ID" value="KAF9603091.1"/>
    <property type="molecule type" value="Genomic_DNA"/>
</dbReference>
<evidence type="ECO:0000313" key="2">
    <source>
        <dbReference type="Proteomes" id="UP000631114"/>
    </source>
</evidence>